<dbReference type="Proteomes" id="UP000016637">
    <property type="component" value="Unassembled WGS sequence"/>
</dbReference>
<evidence type="ECO:0000256" key="2">
    <source>
        <dbReference type="ARBA" id="ARBA00022730"/>
    </source>
</evidence>
<sequence>MAFDGFFTRKIINELSQNLIQARINKINNISNDEFIFSIRKGKNLKLFLSANSTSSRIHFTNIQYENPLSPSNFCTVLRKYLTNGIISDIIQVSNDRIIKIKIKNFDELGYEKHYILIVELMGKHSNIILTSEDGIIIESLNNSYNLEYKRSTVANIKYTLPPTDKKLNPFDFENYTKLNPKNENKKFLIQNFYGVSSLLNNYILQKYPDDVLNGLKILCKSFNTDFRPSIINNKKDFYYFDITDTNETSFKTLSELLDFYYMDLVKKSTNKNTDKKLFDFIKNKLNRLNNKLKILQNELDISKNKDDFKLKGQLLIANIYLFKNNVPEIVTVQNFYSENLENINIKLDTTLSIEQNAEKYFNLYKKNIRTIENLEKQIALTNEEITYFDTIKFQTENADKTELVEIKEELISGGYLREKQIQKKKNKQKYFTVENNGITIYIGKNNIQNDTITNKLAHTNYLWFHAKDIPGSHVVIFSSNPDEETINIAANLAGYYSKFKNETNIDVDMTLIKNVKKISGSKPGFVRYTGQKTLKIKIDKLLINKLINSK</sequence>
<comment type="subunit">
    <text evidence="5">Associates with stalled 50S ribosomal subunits. Binds to RqcP.</text>
</comment>
<keyword evidence="2 5" id="KW-0699">rRNA-binding</keyword>
<comment type="function">
    <text evidence="5">Key component of the ribosome quality control system (RQC), a ribosome-associated complex that mediates the extraction of incompletely synthesized nascent chains from stalled ribosomes and their subsequent degradation. RqcH recruits Ala-charged tRNA, and with RqcP directs the elongation of stalled nascent chains on 50S ribosomal subunits, leading to non-templated C-terminal alanine extensions (Ala tail). The Ala tail promotes nascent chain degradation. May add between 1 and at least 8 Ala residues. Binds to stalled 50S ribosomal subunits.</text>
</comment>
<dbReference type="InterPro" id="IPR008532">
    <property type="entry name" value="NFACT_RNA-bd"/>
</dbReference>
<dbReference type="GO" id="GO:1990112">
    <property type="term" value="C:RQC complex"/>
    <property type="evidence" value="ECO:0007669"/>
    <property type="project" value="TreeGrafter"/>
</dbReference>
<dbReference type="HAMAP" id="MF_00844_B">
    <property type="entry name" value="RqcH_B"/>
    <property type="match status" value="1"/>
</dbReference>
<dbReference type="Pfam" id="PF05833">
    <property type="entry name" value="NFACT_N"/>
    <property type="match status" value="1"/>
</dbReference>
<reference evidence="7 8" key="1">
    <citation type="submission" date="2013-08" db="EMBL/GenBank/DDBJ databases">
        <authorList>
            <person name="Weinstock G."/>
            <person name="Sodergren E."/>
            <person name="Wylie T."/>
            <person name="Fulton L."/>
            <person name="Fulton R."/>
            <person name="Fronick C."/>
            <person name="O'Laughlin M."/>
            <person name="Godfrey J."/>
            <person name="Miner T."/>
            <person name="Herter B."/>
            <person name="Appelbaum E."/>
            <person name="Cordes M."/>
            <person name="Lek S."/>
            <person name="Wollam A."/>
            <person name="Pepin K.H."/>
            <person name="Palsikar V.B."/>
            <person name="Mitreva M."/>
            <person name="Wilson R.K."/>
        </authorList>
    </citation>
    <scope>NUCLEOTIDE SEQUENCE [LARGE SCALE GENOMIC DNA]</scope>
    <source>
        <strain evidence="7 8">ATCC 700627</strain>
    </source>
</reference>
<keyword evidence="1 5" id="KW-0820">tRNA-binding</keyword>
<dbReference type="PANTHER" id="PTHR15239">
    <property type="entry name" value="NUCLEAR EXPORT MEDIATOR FACTOR NEMF"/>
    <property type="match status" value="1"/>
</dbReference>
<keyword evidence="8" id="KW-1185">Reference proteome</keyword>
<protein>
    <recommendedName>
        <fullName evidence="5">Rqc2 homolog RqcH</fullName>
        <shortName evidence="5">RqcH</shortName>
    </recommendedName>
</protein>
<evidence type="ECO:0000256" key="3">
    <source>
        <dbReference type="ARBA" id="ARBA00022884"/>
    </source>
</evidence>
<dbReference type="RefSeq" id="WP_021752701.1">
    <property type="nucleotide sequence ID" value="NZ_KI271818.1"/>
</dbReference>
<dbReference type="HOGENOM" id="CLU_022481_2_1_9"/>
<dbReference type="GO" id="GO:0043023">
    <property type="term" value="F:ribosomal large subunit binding"/>
    <property type="evidence" value="ECO:0007669"/>
    <property type="project" value="UniProtKB-UniRule"/>
</dbReference>
<comment type="caution">
    <text evidence="7">The sequence shown here is derived from an EMBL/GenBank/DDBJ whole genome shotgun (WGS) entry which is preliminary data.</text>
</comment>
<feature type="domain" description="NFACT RNA-binding" evidence="6">
    <location>
        <begin position="431"/>
        <end position="521"/>
    </location>
</feature>
<dbReference type="Pfam" id="PF05670">
    <property type="entry name" value="NFACT-R_1"/>
    <property type="match status" value="1"/>
</dbReference>
<dbReference type="EMBL" id="AWVP01000018">
    <property type="protein sequence ID" value="ERK60047.1"/>
    <property type="molecule type" value="Genomic_DNA"/>
</dbReference>
<organism evidence="7 8">
    <name type="scientific">Gemella bergeri ATCC 700627</name>
    <dbReference type="NCBI Taxonomy" id="1321820"/>
    <lineage>
        <taxon>Bacteria</taxon>
        <taxon>Bacillati</taxon>
        <taxon>Bacillota</taxon>
        <taxon>Bacilli</taxon>
        <taxon>Bacillales</taxon>
        <taxon>Gemellaceae</taxon>
        <taxon>Gemella</taxon>
    </lineage>
</organism>
<comment type="similarity">
    <text evidence="5">Belongs to the NEMF family.</text>
</comment>
<keyword evidence="5" id="KW-0175">Coiled coil</keyword>
<feature type="coiled-coil region" evidence="5">
    <location>
        <begin position="279"/>
        <end position="306"/>
    </location>
</feature>
<evidence type="ECO:0000256" key="1">
    <source>
        <dbReference type="ARBA" id="ARBA00022555"/>
    </source>
</evidence>
<evidence type="ECO:0000256" key="5">
    <source>
        <dbReference type="HAMAP-Rule" id="MF_00844"/>
    </source>
</evidence>
<dbReference type="Gene3D" id="2.30.310.10">
    <property type="entry name" value="ibrinogen binding protein from staphylococcus aureus domain"/>
    <property type="match status" value="1"/>
</dbReference>
<dbReference type="InterPro" id="IPR043682">
    <property type="entry name" value="RqcH_bacterial"/>
</dbReference>
<accession>U2SBB1</accession>
<dbReference type="AlphaFoldDB" id="U2SBB1"/>
<evidence type="ECO:0000313" key="7">
    <source>
        <dbReference type="EMBL" id="ERK60047.1"/>
    </source>
</evidence>
<evidence type="ECO:0000256" key="4">
    <source>
        <dbReference type="ARBA" id="ARBA00022917"/>
    </source>
</evidence>
<dbReference type="PATRIC" id="fig|1321820.3.peg.333"/>
<dbReference type="eggNOG" id="COG1293">
    <property type="taxonomic scope" value="Bacteria"/>
</dbReference>
<evidence type="ECO:0000259" key="6">
    <source>
        <dbReference type="Pfam" id="PF05670"/>
    </source>
</evidence>
<dbReference type="GO" id="GO:0019843">
    <property type="term" value="F:rRNA binding"/>
    <property type="evidence" value="ECO:0007669"/>
    <property type="project" value="UniProtKB-UniRule"/>
</dbReference>
<evidence type="ECO:0000313" key="8">
    <source>
        <dbReference type="Proteomes" id="UP000016637"/>
    </source>
</evidence>
<dbReference type="PANTHER" id="PTHR15239:SF6">
    <property type="entry name" value="RIBOSOME QUALITY CONTROL COMPLEX SUBUNIT NEMF"/>
    <property type="match status" value="1"/>
</dbReference>
<gene>
    <name evidence="5" type="primary">rqcH</name>
    <name evidence="7" type="ORF">HMPREF1983_00340</name>
</gene>
<keyword evidence="3 5" id="KW-0694">RNA-binding</keyword>
<proteinExistence type="inferred from homology"/>
<dbReference type="GO" id="GO:0072344">
    <property type="term" value="P:rescue of stalled ribosome"/>
    <property type="evidence" value="ECO:0007669"/>
    <property type="project" value="UniProtKB-UniRule"/>
</dbReference>
<dbReference type="InterPro" id="IPR051608">
    <property type="entry name" value="RQC_Subunit_NEMF"/>
</dbReference>
<keyword evidence="4 5" id="KW-0648">Protein biosynthesis</keyword>
<name>U2SBB1_9BACL</name>
<dbReference type="GO" id="GO:0000049">
    <property type="term" value="F:tRNA binding"/>
    <property type="evidence" value="ECO:0007669"/>
    <property type="project" value="UniProtKB-UniRule"/>
</dbReference>